<feature type="non-terminal residue" evidence="1">
    <location>
        <position position="1"/>
    </location>
</feature>
<reference evidence="1" key="1">
    <citation type="journal article" date="2019" name="Sci. Rep.">
        <title>Draft genome of Tanacetum cinerariifolium, the natural source of mosquito coil.</title>
        <authorList>
            <person name="Yamashiro T."/>
            <person name="Shiraishi A."/>
            <person name="Satake H."/>
            <person name="Nakayama K."/>
        </authorList>
    </citation>
    <scope>NUCLEOTIDE SEQUENCE</scope>
</reference>
<dbReference type="AlphaFoldDB" id="A0A699R6B4"/>
<accession>A0A699R6B4</accession>
<evidence type="ECO:0000313" key="1">
    <source>
        <dbReference type="EMBL" id="GFC81780.1"/>
    </source>
</evidence>
<dbReference type="EMBL" id="BKCJ011081220">
    <property type="protein sequence ID" value="GFC81780.1"/>
    <property type="molecule type" value="Genomic_DNA"/>
</dbReference>
<gene>
    <name evidence="1" type="ORF">Tci_853750</name>
</gene>
<organism evidence="1">
    <name type="scientific">Tanacetum cinerariifolium</name>
    <name type="common">Dalmatian daisy</name>
    <name type="synonym">Chrysanthemum cinerariifolium</name>
    <dbReference type="NCBI Taxonomy" id="118510"/>
    <lineage>
        <taxon>Eukaryota</taxon>
        <taxon>Viridiplantae</taxon>
        <taxon>Streptophyta</taxon>
        <taxon>Embryophyta</taxon>
        <taxon>Tracheophyta</taxon>
        <taxon>Spermatophyta</taxon>
        <taxon>Magnoliopsida</taxon>
        <taxon>eudicotyledons</taxon>
        <taxon>Gunneridae</taxon>
        <taxon>Pentapetalae</taxon>
        <taxon>asterids</taxon>
        <taxon>campanulids</taxon>
        <taxon>Asterales</taxon>
        <taxon>Asteraceae</taxon>
        <taxon>Asteroideae</taxon>
        <taxon>Anthemideae</taxon>
        <taxon>Anthemidinae</taxon>
        <taxon>Tanacetum</taxon>
    </lineage>
</organism>
<comment type="caution">
    <text evidence="1">The sequence shown here is derived from an EMBL/GenBank/DDBJ whole genome shotgun (WGS) entry which is preliminary data.</text>
</comment>
<proteinExistence type="predicted"/>
<sequence length="75" mass="8465">VPTCDSISASFSDVDTLEVDAQEVESFGWYYEELTLESLKEKSFVLTSKDLSLSSQETKSLYTDLESQEVKDFVP</sequence>
<protein>
    <submittedName>
        <fullName evidence="1">Uncharacterized protein</fullName>
    </submittedName>
</protein>
<name>A0A699R6B4_TANCI</name>